<evidence type="ECO:0000256" key="1">
    <source>
        <dbReference type="ARBA" id="ARBA00004370"/>
    </source>
</evidence>
<comment type="similarity">
    <text evidence="7">Belongs to the adenylyl cyclase class-4/guanylyl cyclase family.</text>
</comment>
<dbReference type="PROSITE" id="PS50125">
    <property type="entry name" value="GUANYLATE_CYCLASE_2"/>
    <property type="match status" value="1"/>
</dbReference>
<sequence>MAAAERIDGKKQPLWLAWYLNYGLEAKPPRRRTRQYIANLFGAWGSAQTIGFTLLHVFLGLDQFWAMALINVVMTVTLFCLPFAFNRGDEFGAFYIVMAICPALITISALAGNGTGVQLTLLSAPAVSLLIIGPKRPDLLMLITIAAIASIIVSEVYFSTPIVEAYRAPIFQIGNYIFLITATAAMIVVPTFVAFNRAETAEDALAAEHARSEALLYNLLPEDIAARLKVEPNQTIADSLPKVAILFADIVDFTPRAASLPPEEVVSFLNKVFRAFDELAEKHGLEKIKTIGDAYMVAAGMPNPCGDPVHRVAEMALDMQRTVADMADEFPEGLEVRIGLHAGPAVAGVIGNKKLFYDVWGETVNTASRMESHGEPGRIQVTGPAHEELAGDYSFEPRGTVEVKGMGSVETWWLAGKAA</sequence>
<keyword evidence="3" id="KW-0547">Nucleotide-binding</keyword>
<evidence type="ECO:0000256" key="6">
    <source>
        <dbReference type="ARBA" id="ARBA00023239"/>
    </source>
</evidence>
<evidence type="ECO:0000256" key="8">
    <source>
        <dbReference type="SAM" id="Phobius"/>
    </source>
</evidence>
<dbReference type="RefSeq" id="WP_367879035.1">
    <property type="nucleotide sequence ID" value="NZ_JBFNXX010000014.1"/>
</dbReference>
<evidence type="ECO:0000313" key="11">
    <source>
        <dbReference type="Proteomes" id="UP001556098"/>
    </source>
</evidence>
<feature type="transmembrane region" description="Helical" evidence="8">
    <location>
        <begin position="92"/>
        <end position="110"/>
    </location>
</feature>
<evidence type="ECO:0000256" key="2">
    <source>
        <dbReference type="ARBA" id="ARBA00022692"/>
    </source>
</evidence>
<gene>
    <name evidence="10" type="ORF">AB2B41_17125</name>
</gene>
<accession>A0ABV3RQS4</accession>
<keyword evidence="4 8" id="KW-1133">Transmembrane helix</keyword>
<dbReference type="Pfam" id="PF20967">
    <property type="entry name" value="MASE7"/>
    <property type="match status" value="1"/>
</dbReference>
<dbReference type="InterPro" id="IPR001054">
    <property type="entry name" value="A/G_cyclase"/>
</dbReference>
<comment type="caution">
    <text evidence="10">The sequence shown here is derived from an EMBL/GenBank/DDBJ whole genome shotgun (WGS) entry which is preliminary data.</text>
</comment>
<dbReference type="SUPFAM" id="SSF55073">
    <property type="entry name" value="Nucleotide cyclase"/>
    <property type="match status" value="1"/>
</dbReference>
<proteinExistence type="inferred from homology"/>
<keyword evidence="2 8" id="KW-0812">Transmembrane</keyword>
<feature type="transmembrane region" description="Helical" evidence="8">
    <location>
        <begin position="139"/>
        <end position="158"/>
    </location>
</feature>
<evidence type="ECO:0000256" key="7">
    <source>
        <dbReference type="RuleBase" id="RU000405"/>
    </source>
</evidence>
<evidence type="ECO:0000256" key="5">
    <source>
        <dbReference type="ARBA" id="ARBA00023136"/>
    </source>
</evidence>
<comment type="subcellular location">
    <subcellularLocation>
        <location evidence="1">Membrane</location>
    </subcellularLocation>
</comment>
<evidence type="ECO:0000256" key="4">
    <source>
        <dbReference type="ARBA" id="ARBA00022989"/>
    </source>
</evidence>
<dbReference type="InterPro" id="IPR029787">
    <property type="entry name" value="Nucleotide_cyclase"/>
</dbReference>
<evidence type="ECO:0000259" key="9">
    <source>
        <dbReference type="PROSITE" id="PS50125"/>
    </source>
</evidence>
<organism evidence="10 11">
    <name type="scientific">Sulfitobacter sediminis</name>
    <dbReference type="NCBI Taxonomy" id="3234186"/>
    <lineage>
        <taxon>Bacteria</taxon>
        <taxon>Pseudomonadati</taxon>
        <taxon>Pseudomonadota</taxon>
        <taxon>Alphaproteobacteria</taxon>
        <taxon>Rhodobacterales</taxon>
        <taxon>Roseobacteraceae</taxon>
        <taxon>Sulfitobacter</taxon>
    </lineage>
</organism>
<dbReference type="PROSITE" id="PS00452">
    <property type="entry name" value="GUANYLATE_CYCLASE_1"/>
    <property type="match status" value="1"/>
</dbReference>
<feature type="transmembrane region" description="Helical" evidence="8">
    <location>
        <begin position="64"/>
        <end position="85"/>
    </location>
</feature>
<dbReference type="InterPro" id="IPR018297">
    <property type="entry name" value="A/G_cyclase_CS"/>
</dbReference>
<keyword evidence="11" id="KW-1185">Reference proteome</keyword>
<dbReference type="Gene3D" id="3.30.70.1230">
    <property type="entry name" value="Nucleotide cyclase"/>
    <property type="match status" value="1"/>
</dbReference>
<keyword evidence="6 7" id="KW-0456">Lyase</keyword>
<dbReference type="SMART" id="SM00044">
    <property type="entry name" value="CYCc"/>
    <property type="match status" value="1"/>
</dbReference>
<feature type="transmembrane region" description="Helical" evidence="8">
    <location>
        <begin position="36"/>
        <end position="58"/>
    </location>
</feature>
<dbReference type="PANTHER" id="PTHR11920">
    <property type="entry name" value="GUANYLYL CYCLASE"/>
    <property type="match status" value="1"/>
</dbReference>
<dbReference type="InterPro" id="IPR048432">
    <property type="entry name" value="MASE7"/>
</dbReference>
<dbReference type="Pfam" id="PF00211">
    <property type="entry name" value="Guanylate_cyc"/>
    <property type="match status" value="1"/>
</dbReference>
<feature type="transmembrane region" description="Helical" evidence="8">
    <location>
        <begin position="170"/>
        <end position="195"/>
    </location>
</feature>
<evidence type="ECO:0000256" key="3">
    <source>
        <dbReference type="ARBA" id="ARBA00022741"/>
    </source>
</evidence>
<keyword evidence="5 8" id="KW-0472">Membrane</keyword>
<evidence type="ECO:0000313" key="10">
    <source>
        <dbReference type="EMBL" id="MEW9921336.1"/>
    </source>
</evidence>
<protein>
    <submittedName>
        <fullName evidence="10">Adenylate/guanylate cyclase domain-containing protein</fullName>
    </submittedName>
</protein>
<dbReference type="InterPro" id="IPR050401">
    <property type="entry name" value="Cyclic_nucleotide_synthase"/>
</dbReference>
<reference evidence="10 11" key="1">
    <citation type="submission" date="2024-07" db="EMBL/GenBank/DDBJ databases">
        <title>Marimonas sp.nov., isolated from tidal-flat sediment.</title>
        <authorList>
            <person name="Jayan J.N."/>
            <person name="Lee S.S."/>
        </authorList>
    </citation>
    <scope>NUCLEOTIDE SEQUENCE [LARGE SCALE GENOMIC DNA]</scope>
    <source>
        <strain evidence="10 11">MJW-29</strain>
    </source>
</reference>
<name>A0ABV3RQS4_9RHOB</name>
<dbReference type="PANTHER" id="PTHR11920:SF335">
    <property type="entry name" value="GUANYLATE CYCLASE"/>
    <property type="match status" value="1"/>
</dbReference>
<dbReference type="EMBL" id="JBFNXX010000014">
    <property type="protein sequence ID" value="MEW9921336.1"/>
    <property type="molecule type" value="Genomic_DNA"/>
</dbReference>
<dbReference type="CDD" id="cd07302">
    <property type="entry name" value="CHD"/>
    <property type="match status" value="1"/>
</dbReference>
<feature type="domain" description="Guanylate cyclase" evidence="9">
    <location>
        <begin position="244"/>
        <end position="371"/>
    </location>
</feature>
<dbReference type="Proteomes" id="UP001556098">
    <property type="component" value="Unassembled WGS sequence"/>
</dbReference>